<evidence type="ECO:0000313" key="3">
    <source>
        <dbReference type="EMBL" id="GIF88433.1"/>
    </source>
</evidence>
<dbReference type="CDD" id="cd00090">
    <property type="entry name" value="HTH_ARSR"/>
    <property type="match status" value="1"/>
</dbReference>
<organism evidence="3 4">
    <name type="scientific">Catellatospora chokoriensis</name>
    <dbReference type="NCBI Taxonomy" id="310353"/>
    <lineage>
        <taxon>Bacteria</taxon>
        <taxon>Bacillati</taxon>
        <taxon>Actinomycetota</taxon>
        <taxon>Actinomycetes</taxon>
        <taxon>Micromonosporales</taxon>
        <taxon>Micromonosporaceae</taxon>
        <taxon>Catellatospora</taxon>
    </lineage>
</organism>
<feature type="region of interest" description="Disordered" evidence="1">
    <location>
        <begin position="161"/>
        <end position="184"/>
    </location>
</feature>
<dbReference type="SUPFAM" id="SSF46785">
    <property type="entry name" value="Winged helix' DNA-binding domain"/>
    <property type="match status" value="1"/>
</dbReference>
<dbReference type="Gene3D" id="1.10.10.10">
    <property type="entry name" value="Winged helix-like DNA-binding domain superfamily/Winged helix DNA-binding domain"/>
    <property type="match status" value="1"/>
</dbReference>
<accession>A0A8J3JWZ5</accession>
<dbReference type="EMBL" id="BONG01000008">
    <property type="protein sequence ID" value="GIF88433.1"/>
    <property type="molecule type" value="Genomic_DNA"/>
</dbReference>
<protein>
    <submittedName>
        <fullName evidence="3">Transcriptional regulator</fullName>
    </submittedName>
</protein>
<proteinExistence type="predicted"/>
<dbReference type="InterPro" id="IPR036390">
    <property type="entry name" value="WH_DNA-bd_sf"/>
</dbReference>
<comment type="caution">
    <text evidence="3">The sequence shown here is derived from an EMBL/GenBank/DDBJ whole genome shotgun (WGS) entry which is preliminary data.</text>
</comment>
<dbReference type="InterPro" id="IPR001845">
    <property type="entry name" value="HTH_ArsR_DNA-bd_dom"/>
</dbReference>
<evidence type="ECO:0000313" key="4">
    <source>
        <dbReference type="Proteomes" id="UP000619293"/>
    </source>
</evidence>
<dbReference type="GO" id="GO:0003700">
    <property type="term" value="F:DNA-binding transcription factor activity"/>
    <property type="evidence" value="ECO:0007669"/>
    <property type="project" value="InterPro"/>
</dbReference>
<evidence type="ECO:0000259" key="2">
    <source>
        <dbReference type="SMART" id="SM00418"/>
    </source>
</evidence>
<reference evidence="3 4" key="1">
    <citation type="submission" date="2021-01" db="EMBL/GenBank/DDBJ databases">
        <title>Whole genome shotgun sequence of Catellatospora chokoriensis NBRC 107358.</title>
        <authorList>
            <person name="Komaki H."/>
            <person name="Tamura T."/>
        </authorList>
    </citation>
    <scope>NUCLEOTIDE SEQUENCE [LARGE SCALE GENOMIC DNA]</scope>
    <source>
        <strain evidence="3 4">NBRC 107358</strain>
    </source>
</reference>
<gene>
    <name evidence="3" type="ORF">Cch02nite_18770</name>
</gene>
<dbReference type="InterPro" id="IPR036388">
    <property type="entry name" value="WH-like_DNA-bd_sf"/>
</dbReference>
<name>A0A8J3JWZ5_9ACTN</name>
<sequence>MRDITDPRMLRAMAHPLRLRLINELGLHGPATATQLAERVGESAANCSWHLRQLAKFGFIEEAEGGVGRNRPWRWVPMGNRWGGPDEPPELMQAGSELNATLLAQELALRNQWDEQRQSDDTSWRHAAFTVQNVTWLTADELKALEDELVAVLTKHNQRITDPASRPEGSRPVRMVTWANPNPS</sequence>
<dbReference type="SMART" id="SM00418">
    <property type="entry name" value="HTH_ARSR"/>
    <property type="match status" value="1"/>
</dbReference>
<dbReference type="AlphaFoldDB" id="A0A8J3JWZ5"/>
<dbReference type="Pfam" id="PF12840">
    <property type="entry name" value="HTH_20"/>
    <property type="match status" value="1"/>
</dbReference>
<feature type="domain" description="HTH arsR-type" evidence="2">
    <location>
        <begin position="8"/>
        <end position="97"/>
    </location>
</feature>
<evidence type="ECO:0000256" key="1">
    <source>
        <dbReference type="SAM" id="MobiDB-lite"/>
    </source>
</evidence>
<keyword evidence="4" id="KW-1185">Reference proteome</keyword>
<dbReference type="InterPro" id="IPR011991">
    <property type="entry name" value="ArsR-like_HTH"/>
</dbReference>
<dbReference type="Proteomes" id="UP000619293">
    <property type="component" value="Unassembled WGS sequence"/>
</dbReference>